<comment type="caution">
    <text evidence="1">The sequence shown here is derived from an EMBL/GenBank/DDBJ whole genome shotgun (WGS) entry which is preliminary data.</text>
</comment>
<reference evidence="1" key="1">
    <citation type="submission" date="2019-10" db="EMBL/GenBank/DDBJ databases">
        <authorList>
            <consortium name="DOE Joint Genome Institute"/>
            <person name="Kuo A."/>
            <person name="Miyauchi S."/>
            <person name="Kiss E."/>
            <person name="Drula E."/>
            <person name="Kohler A."/>
            <person name="Sanchez-Garcia M."/>
            <person name="Andreopoulos B."/>
            <person name="Barry K.W."/>
            <person name="Bonito G."/>
            <person name="Buee M."/>
            <person name="Carver A."/>
            <person name="Chen C."/>
            <person name="Cichocki N."/>
            <person name="Clum A."/>
            <person name="Culley D."/>
            <person name="Crous P.W."/>
            <person name="Fauchery L."/>
            <person name="Girlanda M."/>
            <person name="Hayes R."/>
            <person name="Keri Z."/>
            <person name="Labutti K."/>
            <person name="Lipzen A."/>
            <person name="Lombard V."/>
            <person name="Magnuson J."/>
            <person name="Maillard F."/>
            <person name="Morin E."/>
            <person name="Murat C."/>
            <person name="Nolan M."/>
            <person name="Ohm R."/>
            <person name="Pangilinan J."/>
            <person name="Pereira M."/>
            <person name="Perotto S."/>
            <person name="Peter M."/>
            <person name="Riley R."/>
            <person name="Sitrit Y."/>
            <person name="Stielow B."/>
            <person name="Szollosi G."/>
            <person name="Zifcakova L."/>
            <person name="Stursova M."/>
            <person name="Spatafora J.W."/>
            <person name="Tedersoo L."/>
            <person name="Vaario L.-M."/>
            <person name="Yamada A."/>
            <person name="Yan M."/>
            <person name="Wang P."/>
            <person name="Xu J."/>
            <person name="Bruns T."/>
            <person name="Baldrian P."/>
            <person name="Vilgalys R."/>
            <person name="Henrissat B."/>
            <person name="Grigoriev I.V."/>
            <person name="Hibbett D."/>
            <person name="Nagy L.G."/>
            <person name="Martin F.M."/>
        </authorList>
    </citation>
    <scope>NUCLEOTIDE SEQUENCE</scope>
    <source>
        <strain evidence="1">P2</strain>
    </source>
</reference>
<name>A0ACB6YXX2_THEGA</name>
<reference evidence="1" key="2">
    <citation type="journal article" date="2020" name="Nat. Commun.">
        <title>Large-scale genome sequencing of mycorrhizal fungi provides insights into the early evolution of symbiotic traits.</title>
        <authorList>
            <person name="Miyauchi S."/>
            <person name="Kiss E."/>
            <person name="Kuo A."/>
            <person name="Drula E."/>
            <person name="Kohler A."/>
            <person name="Sanchez-Garcia M."/>
            <person name="Morin E."/>
            <person name="Andreopoulos B."/>
            <person name="Barry K.W."/>
            <person name="Bonito G."/>
            <person name="Buee M."/>
            <person name="Carver A."/>
            <person name="Chen C."/>
            <person name="Cichocki N."/>
            <person name="Clum A."/>
            <person name="Culley D."/>
            <person name="Crous P.W."/>
            <person name="Fauchery L."/>
            <person name="Girlanda M."/>
            <person name="Hayes R.D."/>
            <person name="Keri Z."/>
            <person name="LaButti K."/>
            <person name="Lipzen A."/>
            <person name="Lombard V."/>
            <person name="Magnuson J."/>
            <person name="Maillard F."/>
            <person name="Murat C."/>
            <person name="Nolan M."/>
            <person name="Ohm R.A."/>
            <person name="Pangilinan J."/>
            <person name="Pereira M.F."/>
            <person name="Perotto S."/>
            <person name="Peter M."/>
            <person name="Pfister S."/>
            <person name="Riley R."/>
            <person name="Sitrit Y."/>
            <person name="Stielow J.B."/>
            <person name="Szollosi G."/>
            <person name="Zifcakova L."/>
            <person name="Stursova M."/>
            <person name="Spatafora J.W."/>
            <person name="Tedersoo L."/>
            <person name="Vaario L.M."/>
            <person name="Yamada A."/>
            <person name="Yan M."/>
            <person name="Wang P."/>
            <person name="Xu J."/>
            <person name="Bruns T."/>
            <person name="Baldrian P."/>
            <person name="Vilgalys R."/>
            <person name="Dunand C."/>
            <person name="Henrissat B."/>
            <person name="Grigoriev I.V."/>
            <person name="Hibbett D."/>
            <person name="Nagy L.G."/>
            <person name="Martin F.M."/>
        </authorList>
    </citation>
    <scope>NUCLEOTIDE SEQUENCE</scope>
    <source>
        <strain evidence="1">P2</strain>
    </source>
</reference>
<protein>
    <submittedName>
        <fullName evidence="1">Uncharacterized protein</fullName>
    </submittedName>
</protein>
<keyword evidence="2" id="KW-1185">Reference proteome</keyword>
<feature type="non-terminal residue" evidence="1">
    <location>
        <position position="1"/>
    </location>
</feature>
<dbReference type="Proteomes" id="UP000886501">
    <property type="component" value="Unassembled WGS sequence"/>
</dbReference>
<proteinExistence type="predicted"/>
<sequence length="601" mass="67969">LIHQLIATILLPLRPFMKTPNILLCPNQHFHHAIYGLGLHIADYPEQASLMWILYGWCPICLAYPDSLDTPDHHQSTAHTNVLLGLHDEETLRKSYGIVPGAMPYTLYFPRADIFELITVDLLHQLIKGVYKDHLVDWVGKYLEYIHGTAGGAQVIDEIDCRIALAPPFPGLHRFKQGWNFNQWTGDNSKALMKVYMNAIQAFVPPMIVKTFAAFLEFYYIACHNVITEDSLKQLSVALQKFHKACQVFSGTVQANDPSAFSLPQQHAMVHYYDHIKNFSSPNGLCSSITELKHITTIKRPRRQSNKHVPLSQMLRSNERLNKLAAVQADFTARDNHPHTPHPPSSTPLNEEDNNCRPVESGPLMNEVRFMSKKVPTRNYPVSFSALGLKISQHNLLDLTHHFLFYQLNPTSTIKPNQLTLTQCPMIWGSKVSVYHSATATFCAPSNLSGPGGMYQEVIWSTPFWPRGDIPGQHQDCISVNMGDPENVGMKGLLMACVYLFFRFSHNGVDYPCALVHWYSTSSEPDTSTGMWVVHPESTCQGACHMGVIHLDSIVRSAHLLPKFPSDAPIYREINYMNALDIYTSFYVNKFVDHHAFKIAF</sequence>
<accession>A0ACB6YXX2</accession>
<dbReference type="EMBL" id="MU118726">
    <property type="protein sequence ID" value="KAF9642064.1"/>
    <property type="molecule type" value="Genomic_DNA"/>
</dbReference>
<gene>
    <name evidence="1" type="ORF">BDM02DRAFT_3106092</name>
</gene>
<organism evidence="1 2">
    <name type="scientific">Thelephora ganbajun</name>
    <name type="common">Ganba fungus</name>
    <dbReference type="NCBI Taxonomy" id="370292"/>
    <lineage>
        <taxon>Eukaryota</taxon>
        <taxon>Fungi</taxon>
        <taxon>Dikarya</taxon>
        <taxon>Basidiomycota</taxon>
        <taxon>Agaricomycotina</taxon>
        <taxon>Agaricomycetes</taxon>
        <taxon>Thelephorales</taxon>
        <taxon>Thelephoraceae</taxon>
        <taxon>Thelephora</taxon>
    </lineage>
</organism>
<evidence type="ECO:0000313" key="1">
    <source>
        <dbReference type="EMBL" id="KAF9642064.1"/>
    </source>
</evidence>
<evidence type="ECO:0000313" key="2">
    <source>
        <dbReference type="Proteomes" id="UP000886501"/>
    </source>
</evidence>